<keyword evidence="4" id="KW-1003">Cell membrane</keyword>
<evidence type="ECO:0000313" key="10">
    <source>
        <dbReference type="EMBL" id="GAA3660698.1"/>
    </source>
</evidence>
<evidence type="ECO:0008006" key="12">
    <source>
        <dbReference type="Google" id="ProtNLM"/>
    </source>
</evidence>
<evidence type="ECO:0000256" key="1">
    <source>
        <dbReference type="ARBA" id="ARBA00004651"/>
    </source>
</evidence>
<gene>
    <name evidence="10" type="ORF">GCM10022224_025110</name>
</gene>
<dbReference type="RefSeq" id="WP_344876329.1">
    <property type="nucleotide sequence ID" value="NZ_BAAAZP010000045.1"/>
</dbReference>
<feature type="transmembrane region" description="Helical" evidence="9">
    <location>
        <begin position="82"/>
        <end position="105"/>
    </location>
</feature>
<evidence type="ECO:0000256" key="5">
    <source>
        <dbReference type="ARBA" id="ARBA00022692"/>
    </source>
</evidence>
<reference evidence="11" key="1">
    <citation type="journal article" date="2019" name="Int. J. Syst. Evol. Microbiol.">
        <title>The Global Catalogue of Microorganisms (GCM) 10K type strain sequencing project: providing services to taxonomists for standard genome sequencing and annotation.</title>
        <authorList>
            <consortium name="The Broad Institute Genomics Platform"/>
            <consortium name="The Broad Institute Genome Sequencing Center for Infectious Disease"/>
            <person name="Wu L."/>
            <person name="Ma J."/>
        </authorList>
    </citation>
    <scope>NUCLEOTIDE SEQUENCE [LARGE SCALE GENOMIC DNA]</scope>
    <source>
        <strain evidence="11">JCM 16904</strain>
    </source>
</reference>
<proteinExistence type="inferred from homology"/>
<feature type="transmembrane region" description="Helical" evidence="9">
    <location>
        <begin position="186"/>
        <end position="213"/>
    </location>
</feature>
<feature type="transmembrane region" description="Helical" evidence="9">
    <location>
        <begin position="144"/>
        <end position="166"/>
    </location>
</feature>
<comment type="subcellular location">
    <subcellularLocation>
        <location evidence="1">Cell membrane</location>
        <topology evidence="1">Multi-pass membrane protein</topology>
    </subcellularLocation>
</comment>
<keyword evidence="3" id="KW-0813">Transport</keyword>
<evidence type="ECO:0000256" key="3">
    <source>
        <dbReference type="ARBA" id="ARBA00022448"/>
    </source>
</evidence>
<feature type="transmembrane region" description="Helical" evidence="9">
    <location>
        <begin position="52"/>
        <end position="75"/>
    </location>
</feature>
<evidence type="ECO:0000256" key="7">
    <source>
        <dbReference type="ARBA" id="ARBA00023136"/>
    </source>
</evidence>
<evidence type="ECO:0000256" key="6">
    <source>
        <dbReference type="ARBA" id="ARBA00022989"/>
    </source>
</evidence>
<keyword evidence="5 9" id="KW-0812">Transmembrane</keyword>
<feature type="region of interest" description="Disordered" evidence="8">
    <location>
        <begin position="243"/>
        <end position="268"/>
    </location>
</feature>
<evidence type="ECO:0000256" key="9">
    <source>
        <dbReference type="SAM" id="Phobius"/>
    </source>
</evidence>
<keyword evidence="11" id="KW-1185">Reference proteome</keyword>
<keyword evidence="7 9" id="KW-0472">Membrane</keyword>
<name>A0ABP7BIV9_9ACTN</name>
<evidence type="ECO:0000256" key="2">
    <source>
        <dbReference type="ARBA" id="ARBA00010735"/>
    </source>
</evidence>
<evidence type="ECO:0000256" key="4">
    <source>
        <dbReference type="ARBA" id="ARBA00022475"/>
    </source>
</evidence>
<sequence>MAIADPPETVTPPTPRQQFLAGARSTMPFLASAIPMGIAGGVLGLSSGLSEFATLGLAMAVNSGTAQFVGFALIADGASVPAIILTTLILGLRMLLYSTILIPYVKEVPQRWRVVLGFGLIDEVFFVAIDRLRNGRLTHHKHLFFLGASATLYVTWMLCTVIGMSLGSAVPDVTKLGLDFPVTAMFVAMLAIGLVNWRVAAAICSAGVTALLAQGLPYNLGVVLAAVVGAVVGTACELAVRKNEPQRGDEPELSDKPELSDEPKESKA</sequence>
<organism evidence="10 11">
    <name type="scientific">Nonomuraea antimicrobica</name>
    <dbReference type="NCBI Taxonomy" id="561173"/>
    <lineage>
        <taxon>Bacteria</taxon>
        <taxon>Bacillati</taxon>
        <taxon>Actinomycetota</taxon>
        <taxon>Actinomycetes</taxon>
        <taxon>Streptosporangiales</taxon>
        <taxon>Streptosporangiaceae</taxon>
        <taxon>Nonomuraea</taxon>
    </lineage>
</organism>
<dbReference type="PANTHER" id="PTHR34979:SF1">
    <property type="entry name" value="INNER MEMBRANE PROTEIN YGAZ"/>
    <property type="match status" value="1"/>
</dbReference>
<dbReference type="EMBL" id="BAAAZP010000045">
    <property type="protein sequence ID" value="GAA3660698.1"/>
    <property type="molecule type" value="Genomic_DNA"/>
</dbReference>
<dbReference type="Proteomes" id="UP001500902">
    <property type="component" value="Unassembled WGS sequence"/>
</dbReference>
<protein>
    <recommendedName>
        <fullName evidence="12">4-azaleucine resistance transporter AzlC</fullName>
    </recommendedName>
</protein>
<accession>A0ABP7BIV9</accession>
<evidence type="ECO:0000313" key="11">
    <source>
        <dbReference type="Proteomes" id="UP001500902"/>
    </source>
</evidence>
<evidence type="ECO:0000256" key="8">
    <source>
        <dbReference type="SAM" id="MobiDB-lite"/>
    </source>
</evidence>
<feature type="transmembrane region" description="Helical" evidence="9">
    <location>
        <begin position="26"/>
        <end position="46"/>
    </location>
</feature>
<keyword evidence="6 9" id="KW-1133">Transmembrane helix</keyword>
<dbReference type="InterPro" id="IPR011606">
    <property type="entry name" value="Brnchd-chn_aa_trnsp_permease"/>
</dbReference>
<comment type="similarity">
    <text evidence="2">Belongs to the AzlC family.</text>
</comment>
<comment type="caution">
    <text evidence="10">The sequence shown here is derived from an EMBL/GenBank/DDBJ whole genome shotgun (WGS) entry which is preliminary data.</text>
</comment>
<feature type="transmembrane region" description="Helical" evidence="9">
    <location>
        <begin position="220"/>
        <end position="240"/>
    </location>
</feature>
<dbReference type="Pfam" id="PF03591">
    <property type="entry name" value="AzlC"/>
    <property type="match status" value="1"/>
</dbReference>
<dbReference type="PANTHER" id="PTHR34979">
    <property type="entry name" value="INNER MEMBRANE PROTEIN YGAZ"/>
    <property type="match status" value="1"/>
</dbReference>